<evidence type="ECO:0000313" key="1">
    <source>
        <dbReference type="EMBL" id="KAI5060185.1"/>
    </source>
</evidence>
<dbReference type="InterPro" id="IPR016024">
    <property type="entry name" value="ARM-type_fold"/>
</dbReference>
<keyword evidence="2" id="KW-1185">Reference proteome</keyword>
<dbReference type="InterPro" id="IPR011989">
    <property type="entry name" value="ARM-like"/>
</dbReference>
<dbReference type="AlphaFoldDB" id="A0A9D4U2F8"/>
<dbReference type="EMBL" id="JABFUD020000024">
    <property type="protein sequence ID" value="KAI5060185.1"/>
    <property type="molecule type" value="Genomic_DNA"/>
</dbReference>
<sequence>MDVSSSLQRTVTQDSAGCLENCLSFLKGNNDEQRLVGLLLATKYVQGDDTSSVVQIFDAVGIQFINRLLNSGVQGTAEQKEAYVQLSISVLSAFCRVPELAASDEITEKIPTLLEILKKRPKDTILVDCLECLIGISAASDQGKVSIKKAGALSVLMECLARSSSGSDCFLASLKLVQMLMRVNVSEEEIGELASSILSTIEVLAELLSRELNTLESLKLDALLLLQMLCKPEILDLIASFETVFYERLSPFLQVF</sequence>
<dbReference type="InterPro" id="IPR008709">
    <property type="entry name" value="Neurochondrin"/>
</dbReference>
<dbReference type="OrthoDB" id="8962942at2759"/>
<name>A0A9D4U2F8_ADICA</name>
<dbReference type="PANTHER" id="PTHR13109:SF7">
    <property type="entry name" value="NEUROCHONDRIN"/>
    <property type="match status" value="1"/>
</dbReference>
<dbReference type="SUPFAM" id="SSF48371">
    <property type="entry name" value="ARM repeat"/>
    <property type="match status" value="1"/>
</dbReference>
<dbReference type="Gene3D" id="1.25.10.10">
    <property type="entry name" value="Leucine-rich Repeat Variant"/>
    <property type="match status" value="1"/>
</dbReference>
<protein>
    <recommendedName>
        <fullName evidence="3">Neurochondrin</fullName>
    </recommendedName>
</protein>
<organism evidence="1 2">
    <name type="scientific">Adiantum capillus-veneris</name>
    <name type="common">Maidenhair fern</name>
    <dbReference type="NCBI Taxonomy" id="13818"/>
    <lineage>
        <taxon>Eukaryota</taxon>
        <taxon>Viridiplantae</taxon>
        <taxon>Streptophyta</taxon>
        <taxon>Embryophyta</taxon>
        <taxon>Tracheophyta</taxon>
        <taxon>Polypodiopsida</taxon>
        <taxon>Polypodiidae</taxon>
        <taxon>Polypodiales</taxon>
        <taxon>Pteridineae</taxon>
        <taxon>Pteridaceae</taxon>
        <taxon>Vittarioideae</taxon>
        <taxon>Adiantum</taxon>
    </lineage>
</organism>
<evidence type="ECO:0000313" key="2">
    <source>
        <dbReference type="Proteomes" id="UP000886520"/>
    </source>
</evidence>
<reference evidence="1" key="1">
    <citation type="submission" date="2021-01" db="EMBL/GenBank/DDBJ databases">
        <title>Adiantum capillus-veneris genome.</title>
        <authorList>
            <person name="Fang Y."/>
            <person name="Liao Q."/>
        </authorList>
    </citation>
    <scope>NUCLEOTIDE SEQUENCE</scope>
    <source>
        <strain evidence="1">H3</strain>
        <tissue evidence="1">Leaf</tissue>
    </source>
</reference>
<dbReference type="PANTHER" id="PTHR13109">
    <property type="entry name" value="NEUROCHONDRIN"/>
    <property type="match status" value="1"/>
</dbReference>
<accession>A0A9D4U2F8</accession>
<proteinExistence type="predicted"/>
<gene>
    <name evidence="1" type="ORF">GOP47_0024605</name>
</gene>
<comment type="caution">
    <text evidence="1">The sequence shown here is derived from an EMBL/GenBank/DDBJ whole genome shotgun (WGS) entry which is preliminary data.</text>
</comment>
<evidence type="ECO:0008006" key="3">
    <source>
        <dbReference type="Google" id="ProtNLM"/>
    </source>
</evidence>
<dbReference type="Proteomes" id="UP000886520">
    <property type="component" value="Chromosome 24"/>
</dbReference>
<dbReference type="Pfam" id="PF05536">
    <property type="entry name" value="Neurochondrin"/>
    <property type="match status" value="1"/>
</dbReference>